<evidence type="ECO:0000313" key="10">
    <source>
        <dbReference type="EMBL" id="CAL2088515.1"/>
    </source>
</evidence>
<comment type="caution">
    <text evidence="10">The sequence shown here is derived from an EMBL/GenBank/DDBJ whole genome shotgun (WGS) entry which is preliminary data.</text>
</comment>
<name>A0ABM9P2G4_9FLAO</name>
<dbReference type="CDD" id="cd01992">
    <property type="entry name" value="TilS_N"/>
    <property type="match status" value="1"/>
</dbReference>
<comment type="function">
    <text evidence="8">Ligates lysine onto the cytidine present at position 34 of the AUA codon-specific tRNA(Ile) that contains the anticodon CAU, in an ATP-dependent manner. Cytidine is converted to lysidine, thus changing the amino acid specificity of the tRNA from methionine to isoleucine.</text>
</comment>
<evidence type="ECO:0000256" key="7">
    <source>
        <dbReference type="ARBA" id="ARBA00048539"/>
    </source>
</evidence>
<dbReference type="Gene3D" id="3.40.50.620">
    <property type="entry name" value="HUPs"/>
    <property type="match status" value="1"/>
</dbReference>
<dbReference type="NCBIfam" id="TIGR02432">
    <property type="entry name" value="lysidine_TilS_N"/>
    <property type="match status" value="1"/>
</dbReference>
<evidence type="ECO:0000259" key="9">
    <source>
        <dbReference type="SMART" id="SM00977"/>
    </source>
</evidence>
<evidence type="ECO:0000256" key="6">
    <source>
        <dbReference type="ARBA" id="ARBA00022840"/>
    </source>
</evidence>
<gene>
    <name evidence="8" type="primary">tilS</name>
    <name evidence="10" type="ORF">T190607A01A_30144</name>
</gene>
<comment type="subcellular location">
    <subcellularLocation>
        <location evidence="1 8">Cytoplasm</location>
    </subcellularLocation>
</comment>
<comment type="catalytic activity">
    <reaction evidence="7 8">
        <text>cytidine(34) in tRNA(Ile2) + L-lysine + ATP = lysidine(34) in tRNA(Ile2) + AMP + diphosphate + H(+)</text>
        <dbReference type="Rhea" id="RHEA:43744"/>
        <dbReference type="Rhea" id="RHEA-COMP:10625"/>
        <dbReference type="Rhea" id="RHEA-COMP:10670"/>
        <dbReference type="ChEBI" id="CHEBI:15378"/>
        <dbReference type="ChEBI" id="CHEBI:30616"/>
        <dbReference type="ChEBI" id="CHEBI:32551"/>
        <dbReference type="ChEBI" id="CHEBI:33019"/>
        <dbReference type="ChEBI" id="CHEBI:82748"/>
        <dbReference type="ChEBI" id="CHEBI:83665"/>
        <dbReference type="ChEBI" id="CHEBI:456215"/>
        <dbReference type="EC" id="6.3.4.19"/>
    </reaction>
</comment>
<keyword evidence="4 8" id="KW-0819">tRNA processing</keyword>
<evidence type="ECO:0000313" key="11">
    <source>
        <dbReference type="Proteomes" id="UP001497416"/>
    </source>
</evidence>
<organism evidence="10 11">
    <name type="scientific">Tenacibaculum platacis</name>
    <dbReference type="NCBI Taxonomy" id="3137852"/>
    <lineage>
        <taxon>Bacteria</taxon>
        <taxon>Pseudomonadati</taxon>
        <taxon>Bacteroidota</taxon>
        <taxon>Flavobacteriia</taxon>
        <taxon>Flavobacteriales</taxon>
        <taxon>Flavobacteriaceae</taxon>
        <taxon>Tenacibaculum</taxon>
    </lineage>
</organism>
<dbReference type="SUPFAM" id="SSF52402">
    <property type="entry name" value="Adenine nucleotide alpha hydrolases-like"/>
    <property type="match status" value="1"/>
</dbReference>
<dbReference type="Pfam" id="PF01171">
    <property type="entry name" value="ATP_bind_3"/>
    <property type="match status" value="1"/>
</dbReference>
<dbReference type="SMART" id="SM00977">
    <property type="entry name" value="TilS_C"/>
    <property type="match status" value="1"/>
</dbReference>
<dbReference type="InterPro" id="IPR011063">
    <property type="entry name" value="TilS/TtcA_N"/>
</dbReference>
<evidence type="ECO:0000256" key="5">
    <source>
        <dbReference type="ARBA" id="ARBA00022741"/>
    </source>
</evidence>
<keyword evidence="3 8" id="KW-0436">Ligase</keyword>
<evidence type="ECO:0000256" key="2">
    <source>
        <dbReference type="ARBA" id="ARBA00022490"/>
    </source>
</evidence>
<evidence type="ECO:0000256" key="1">
    <source>
        <dbReference type="ARBA" id="ARBA00004496"/>
    </source>
</evidence>
<evidence type="ECO:0000256" key="8">
    <source>
        <dbReference type="HAMAP-Rule" id="MF_01161"/>
    </source>
</evidence>
<keyword evidence="5 8" id="KW-0547">Nucleotide-binding</keyword>
<dbReference type="InterPro" id="IPR012795">
    <property type="entry name" value="tRNA_Ile_lys_synt_N"/>
</dbReference>
<dbReference type="EC" id="6.3.4.19" evidence="8"/>
<dbReference type="NCBIfam" id="TIGR02433">
    <property type="entry name" value="lysidine_TilS_C"/>
    <property type="match status" value="1"/>
</dbReference>
<sequence>MLKDFKQHIFSNFPNLENKKIIVATSGGVDSVVLVHLLNQLEFDVELAHCNFQLRGLESELDSKLVEDLGNQLNYKCHIKKFDTASYSEEHKTSIQIAARELRYAWFTELVGSINADYIATAHHADDNLETFLINLSRGTGLDGLTGIPKQNGNIIRPLLSFSKEQIIAYAELNHINWREDQSNSETKYVRNKIRHNIIPTLKELNPNVLSSFSKTIDHLSESRAIVDEKVSEVLTEIQSKDGDVIKINIEKMLKLTNRKAYLYEVLKNYNFTEWSNISDLLEGQTGKTIYSKSHVLLKDRGFLLLKEREQLSVDNHKFYIEKGIEEIEEPIKLAFKNTDKKETVTKNYVLVNKNLVTFPIILRKWEEGDFFYPIGMTGKKKVSKFFKDEKLSRFKKDQTWLLCNADNEIIWIVGMRQDRRYSIDSSTTDVLQISI</sequence>
<dbReference type="PANTHER" id="PTHR43033">
    <property type="entry name" value="TRNA(ILE)-LYSIDINE SYNTHASE-RELATED"/>
    <property type="match status" value="1"/>
</dbReference>
<dbReference type="EMBL" id="CAXIXY010000005">
    <property type="protein sequence ID" value="CAL2088515.1"/>
    <property type="molecule type" value="Genomic_DNA"/>
</dbReference>
<evidence type="ECO:0000256" key="4">
    <source>
        <dbReference type="ARBA" id="ARBA00022694"/>
    </source>
</evidence>
<feature type="binding site" evidence="8">
    <location>
        <begin position="26"/>
        <end position="31"/>
    </location>
    <ligand>
        <name>ATP</name>
        <dbReference type="ChEBI" id="CHEBI:30616"/>
    </ligand>
</feature>
<evidence type="ECO:0000256" key="3">
    <source>
        <dbReference type="ARBA" id="ARBA00022598"/>
    </source>
</evidence>
<protein>
    <recommendedName>
        <fullName evidence="8">tRNA(Ile)-lysidine synthase</fullName>
        <ecNumber evidence="8">6.3.4.19</ecNumber>
    </recommendedName>
    <alternativeName>
        <fullName evidence="8">tRNA(Ile)-2-lysyl-cytidine synthase</fullName>
    </alternativeName>
    <alternativeName>
        <fullName evidence="8">tRNA(Ile)-lysidine synthetase</fullName>
    </alternativeName>
</protein>
<dbReference type="PANTHER" id="PTHR43033:SF1">
    <property type="entry name" value="TRNA(ILE)-LYSIDINE SYNTHASE-RELATED"/>
    <property type="match status" value="1"/>
</dbReference>
<accession>A0ABM9P2G4</accession>
<dbReference type="SUPFAM" id="SSF56037">
    <property type="entry name" value="PheT/TilS domain"/>
    <property type="match status" value="1"/>
</dbReference>
<proteinExistence type="inferred from homology"/>
<keyword evidence="2 8" id="KW-0963">Cytoplasm</keyword>
<dbReference type="HAMAP" id="MF_01161">
    <property type="entry name" value="tRNA_Ile_lys_synt"/>
    <property type="match status" value="1"/>
</dbReference>
<dbReference type="InterPro" id="IPR012796">
    <property type="entry name" value="Lysidine-tRNA-synth_C"/>
</dbReference>
<reference evidence="10 11" key="1">
    <citation type="submission" date="2024-05" db="EMBL/GenBank/DDBJ databases">
        <authorList>
            <person name="Duchaud E."/>
        </authorList>
    </citation>
    <scope>NUCLEOTIDE SEQUENCE [LARGE SCALE GENOMIC DNA]</scope>
    <source>
        <strain evidence="10">Ena-SAMPLE-TAB-13-05-2024-13:56:06:370-140302</strain>
    </source>
</reference>
<feature type="domain" description="Lysidine-tRNA(Ile) synthetase C-terminal" evidence="9">
    <location>
        <begin position="361"/>
        <end position="434"/>
    </location>
</feature>
<keyword evidence="6 8" id="KW-0067">ATP-binding</keyword>
<dbReference type="Proteomes" id="UP001497416">
    <property type="component" value="Unassembled WGS sequence"/>
</dbReference>
<dbReference type="RefSeq" id="WP_348712527.1">
    <property type="nucleotide sequence ID" value="NZ_CAXIXY010000005.1"/>
</dbReference>
<keyword evidence="11" id="KW-1185">Reference proteome</keyword>
<comment type="domain">
    <text evidence="8">The N-terminal region contains the highly conserved SGGXDS motif, predicted to be a P-loop motif involved in ATP binding.</text>
</comment>
<dbReference type="GO" id="GO:0032267">
    <property type="term" value="F:tRNA(Ile)-lysidine synthase activity"/>
    <property type="evidence" value="ECO:0007669"/>
    <property type="project" value="UniProtKB-EC"/>
</dbReference>
<comment type="similarity">
    <text evidence="8">Belongs to the tRNA(Ile)-lysidine synthase family.</text>
</comment>
<dbReference type="InterPro" id="IPR012094">
    <property type="entry name" value="tRNA_Ile_lys_synt"/>
</dbReference>
<dbReference type="InterPro" id="IPR014729">
    <property type="entry name" value="Rossmann-like_a/b/a_fold"/>
</dbReference>
<dbReference type="Pfam" id="PF11734">
    <property type="entry name" value="TilS_C"/>
    <property type="match status" value="1"/>
</dbReference>